<evidence type="ECO:0000313" key="1">
    <source>
        <dbReference type="EMBL" id="TCW73356.1"/>
    </source>
</evidence>
<reference evidence="1" key="1">
    <citation type="submission" date="2019-01" db="EMBL/GenBank/DDBJ databases">
        <authorList>
            <person name="Lista F."/>
            <person name="Anselmo A."/>
        </authorList>
    </citation>
    <scope>NUCLEOTIDE SEQUENCE</scope>
    <source>
        <strain evidence="1">25S</strain>
    </source>
</reference>
<dbReference type="RefSeq" id="WP_023339090.1">
    <property type="nucleotide sequence ID" value="NZ_BIIV01000005.1"/>
</dbReference>
<dbReference type="EMBL" id="SDBX01000015">
    <property type="protein sequence ID" value="TCW73356.1"/>
    <property type="molecule type" value="Genomic_DNA"/>
</dbReference>
<gene>
    <name evidence="1" type="ORF">ETE95_15160</name>
</gene>
<comment type="caution">
    <text evidence="1">The sequence shown here is derived from an EMBL/GenBank/DDBJ whole genome shotgun (WGS) entry which is preliminary data.</text>
</comment>
<name>A0A483ED17_KLEPN</name>
<sequence length="65" mass="7006">MKATVRRYLRAAGSILDIAPSTDYVKIAKRAIGTDPLRSDFRRIGGDFGRAITLANAAKAEAAKQ</sequence>
<dbReference type="AlphaFoldDB" id="A0A483ED17"/>
<organism evidence="1">
    <name type="scientific">Klebsiella pneumoniae</name>
    <dbReference type="NCBI Taxonomy" id="573"/>
    <lineage>
        <taxon>Bacteria</taxon>
        <taxon>Pseudomonadati</taxon>
        <taxon>Pseudomonadota</taxon>
        <taxon>Gammaproteobacteria</taxon>
        <taxon>Enterobacterales</taxon>
        <taxon>Enterobacteriaceae</taxon>
        <taxon>Klebsiella/Raoultella group</taxon>
        <taxon>Klebsiella</taxon>
        <taxon>Klebsiella pneumoniae complex</taxon>
    </lineage>
</organism>
<accession>A0A483ED17</accession>
<proteinExistence type="predicted"/>
<protein>
    <submittedName>
        <fullName evidence="1">Uncharacterized protein</fullName>
    </submittedName>
</protein>